<feature type="domain" description="P-type ATPase N-terminal" evidence="2">
    <location>
        <begin position="30"/>
        <end position="82"/>
    </location>
</feature>
<dbReference type="PANTHER" id="PTHR24092:SF198">
    <property type="entry name" value="PHOSPHOLIPID-TRANSPORTING ATPASE"/>
    <property type="match status" value="1"/>
</dbReference>
<dbReference type="AlphaFoldDB" id="A0A060ZB46"/>
<dbReference type="GO" id="GO:0005886">
    <property type="term" value="C:plasma membrane"/>
    <property type="evidence" value="ECO:0007669"/>
    <property type="project" value="TreeGrafter"/>
</dbReference>
<evidence type="ECO:0000313" key="3">
    <source>
        <dbReference type="EMBL" id="CDQ98515.1"/>
    </source>
</evidence>
<dbReference type="PANTHER" id="PTHR24092">
    <property type="entry name" value="PROBABLE PHOSPHOLIPID-TRANSPORTING ATPASE"/>
    <property type="match status" value="1"/>
</dbReference>
<dbReference type="GO" id="GO:0045332">
    <property type="term" value="P:phospholipid translocation"/>
    <property type="evidence" value="ECO:0007669"/>
    <property type="project" value="TreeGrafter"/>
</dbReference>
<feature type="transmembrane region" description="Helical" evidence="1">
    <location>
        <begin position="72"/>
        <end position="95"/>
    </location>
</feature>
<proteinExistence type="predicted"/>
<dbReference type="GO" id="GO:0007030">
    <property type="term" value="P:Golgi organization"/>
    <property type="evidence" value="ECO:0007669"/>
    <property type="project" value="TreeGrafter"/>
</dbReference>
<dbReference type="Proteomes" id="UP000193380">
    <property type="component" value="Unassembled WGS sequence"/>
</dbReference>
<dbReference type="InterPro" id="IPR032631">
    <property type="entry name" value="P-type_ATPase_N"/>
</dbReference>
<reference evidence="3" key="1">
    <citation type="journal article" date="2014" name="Nat. Commun.">
        <title>The rainbow trout genome provides novel insights into evolution after whole-genome duplication in vertebrates.</title>
        <authorList>
            <person name="Berthelot C."/>
            <person name="Brunet F."/>
            <person name="Chalopin D."/>
            <person name="Juanchich A."/>
            <person name="Bernard M."/>
            <person name="Noel B."/>
            <person name="Bento P."/>
            <person name="Da Silva C."/>
            <person name="Labadie K."/>
            <person name="Alberti A."/>
            <person name="Aury J.M."/>
            <person name="Louis A."/>
            <person name="Dehais P."/>
            <person name="Bardou P."/>
            <person name="Montfort J."/>
            <person name="Klopp C."/>
            <person name="Cabau C."/>
            <person name="Gaspin C."/>
            <person name="Thorgaard G.H."/>
            <person name="Boussaha M."/>
            <person name="Quillet E."/>
            <person name="Guyomard R."/>
            <person name="Galiana D."/>
            <person name="Bobe J."/>
            <person name="Volff J.N."/>
            <person name="Genet C."/>
            <person name="Wincker P."/>
            <person name="Jaillon O."/>
            <person name="Roest Crollius H."/>
            <person name="Guiguen Y."/>
        </authorList>
    </citation>
    <scope>NUCLEOTIDE SEQUENCE [LARGE SCALE GENOMIC DNA]</scope>
</reference>
<evidence type="ECO:0000313" key="4">
    <source>
        <dbReference type="Proteomes" id="UP000193380"/>
    </source>
</evidence>
<dbReference type="GO" id="GO:0140326">
    <property type="term" value="F:ATPase-coupled intramembrane lipid transporter activity"/>
    <property type="evidence" value="ECO:0007669"/>
    <property type="project" value="TreeGrafter"/>
</dbReference>
<protein>
    <recommendedName>
        <fullName evidence="2">P-type ATPase N-terminal domain-containing protein</fullName>
    </recommendedName>
</protein>
<dbReference type="STRING" id="8022.A0A060ZB46"/>
<evidence type="ECO:0000259" key="2">
    <source>
        <dbReference type="Pfam" id="PF16209"/>
    </source>
</evidence>
<dbReference type="PaxDb" id="8022-A0A060ZB46"/>
<keyword evidence="1" id="KW-0812">Transmembrane</keyword>
<reference evidence="3" key="2">
    <citation type="submission" date="2014-03" db="EMBL/GenBank/DDBJ databases">
        <authorList>
            <person name="Genoscope - CEA"/>
        </authorList>
    </citation>
    <scope>NUCLEOTIDE SEQUENCE</scope>
</reference>
<dbReference type="GO" id="GO:0005802">
    <property type="term" value="C:trans-Golgi network"/>
    <property type="evidence" value="ECO:0007669"/>
    <property type="project" value="TreeGrafter"/>
</dbReference>
<evidence type="ECO:0000256" key="1">
    <source>
        <dbReference type="SAM" id="Phobius"/>
    </source>
</evidence>
<sequence>MTKGDTTTNPETDITWEVRANSRHFHKHRQRRSFLCFRWGRYADNVVRSFKYSPLTFLPLTLYEQFQRVANLYFLLMVVMQVRLWVSFIYSVHFYGFRGWVNHMYFLANI</sequence>
<organism evidence="3 4">
    <name type="scientific">Oncorhynchus mykiss</name>
    <name type="common">Rainbow trout</name>
    <name type="synonym">Salmo gairdneri</name>
    <dbReference type="NCBI Taxonomy" id="8022"/>
    <lineage>
        <taxon>Eukaryota</taxon>
        <taxon>Metazoa</taxon>
        <taxon>Chordata</taxon>
        <taxon>Craniata</taxon>
        <taxon>Vertebrata</taxon>
        <taxon>Euteleostomi</taxon>
        <taxon>Actinopterygii</taxon>
        <taxon>Neopterygii</taxon>
        <taxon>Teleostei</taxon>
        <taxon>Protacanthopterygii</taxon>
        <taxon>Salmoniformes</taxon>
        <taxon>Salmonidae</taxon>
        <taxon>Salmoninae</taxon>
        <taxon>Oncorhynchus</taxon>
    </lineage>
</organism>
<keyword evidence="1" id="KW-0472">Membrane</keyword>
<accession>A0A060ZB46</accession>
<dbReference type="Pfam" id="PF16209">
    <property type="entry name" value="PhoLip_ATPase_N"/>
    <property type="match status" value="1"/>
</dbReference>
<name>A0A060ZB46_ONCMY</name>
<keyword evidence="1" id="KW-1133">Transmembrane helix</keyword>
<gene>
    <name evidence="3" type="ORF">GSONMT00060185001</name>
</gene>
<dbReference type="EMBL" id="FR937949">
    <property type="protein sequence ID" value="CDQ98515.1"/>
    <property type="molecule type" value="Genomic_DNA"/>
</dbReference>